<organism evidence="2 3">
    <name type="scientific">Alteromonas pelagimontana</name>
    <dbReference type="NCBI Taxonomy" id="1858656"/>
    <lineage>
        <taxon>Bacteria</taxon>
        <taxon>Pseudomonadati</taxon>
        <taxon>Pseudomonadota</taxon>
        <taxon>Gammaproteobacteria</taxon>
        <taxon>Alteromonadales</taxon>
        <taxon>Alteromonadaceae</taxon>
        <taxon>Alteromonas/Salinimonas group</taxon>
        <taxon>Alteromonas</taxon>
    </lineage>
</organism>
<gene>
    <name evidence="2" type="ORF">CA267_016835</name>
</gene>
<protein>
    <submittedName>
        <fullName evidence="2">Uncharacterized protein</fullName>
    </submittedName>
</protein>
<feature type="transmembrane region" description="Helical" evidence="1">
    <location>
        <begin position="58"/>
        <end position="76"/>
    </location>
</feature>
<keyword evidence="1" id="KW-0812">Transmembrane</keyword>
<dbReference type="OrthoDB" id="6334640at2"/>
<reference evidence="2 3" key="2">
    <citation type="submission" date="2020-04" db="EMBL/GenBank/DDBJ databases">
        <title>Complete genome sequence of Alteromonas pelagimontana 5.12T.</title>
        <authorList>
            <person name="Sinha R.K."/>
            <person name="Krishnan K.P."/>
            <person name="Kurian J.P."/>
        </authorList>
    </citation>
    <scope>NUCLEOTIDE SEQUENCE [LARGE SCALE GENOMIC DNA]</scope>
    <source>
        <strain evidence="2 3">5.12</strain>
    </source>
</reference>
<evidence type="ECO:0000313" key="2">
    <source>
        <dbReference type="EMBL" id="QJR82295.1"/>
    </source>
</evidence>
<accession>A0A6M4MI51</accession>
<evidence type="ECO:0000256" key="1">
    <source>
        <dbReference type="SAM" id="Phobius"/>
    </source>
</evidence>
<feature type="transmembrane region" description="Helical" evidence="1">
    <location>
        <begin position="34"/>
        <end position="52"/>
    </location>
</feature>
<keyword evidence="1" id="KW-0472">Membrane</keyword>
<reference evidence="3" key="1">
    <citation type="submission" date="2014-12" db="EMBL/GenBank/DDBJ databases">
        <title>Complete genome sequence of a multi-drug resistant Klebsiella pneumoniae.</title>
        <authorList>
            <person name="Hua X."/>
            <person name="Chen Q."/>
            <person name="Li X."/>
            <person name="Feng Y."/>
            <person name="Ruan Z."/>
            <person name="Yu Y."/>
        </authorList>
    </citation>
    <scope>NUCLEOTIDE SEQUENCE [LARGE SCALE GENOMIC DNA]</scope>
    <source>
        <strain evidence="3">5.12</strain>
    </source>
</reference>
<dbReference type="RefSeq" id="WP_075609710.1">
    <property type="nucleotide sequence ID" value="NZ_CP052766.1"/>
</dbReference>
<proteinExistence type="predicted"/>
<evidence type="ECO:0000313" key="3">
    <source>
        <dbReference type="Proteomes" id="UP000219285"/>
    </source>
</evidence>
<dbReference type="AlphaFoldDB" id="A0A6M4MI51"/>
<dbReference type="KEGG" id="apel:CA267_016835"/>
<keyword evidence="1" id="KW-1133">Transmembrane helix</keyword>
<dbReference type="EMBL" id="CP052766">
    <property type="protein sequence ID" value="QJR82295.1"/>
    <property type="molecule type" value="Genomic_DNA"/>
</dbReference>
<dbReference type="Proteomes" id="UP000219285">
    <property type="component" value="Chromosome"/>
</dbReference>
<keyword evidence="3" id="KW-1185">Reference proteome</keyword>
<sequence length="178" mass="20004">MTASTYVTIRTFDKAQLKQAIIFSGISPKVMRRVFGAWILFALIVGVIVSLAPDLSKTFIFTTFGALIAFTIAMFAQSRIAEGWPSIVFLENEICVIRDPQKREFICVLPDAVKQVEPSFIKPNKKAVAVVLDSEKLSQHDVVLLNKAVWPRDDRLLGLAHFIPREEACERIRETLPS</sequence>
<name>A0A6M4MI51_9ALTE</name>